<reference evidence="2 3" key="1">
    <citation type="journal article" date="2024" name="Commun. Biol.">
        <title>Comparative genomic analysis of thermophilic fungi reveals convergent evolutionary adaptations and gene losses.</title>
        <authorList>
            <person name="Steindorff A.S."/>
            <person name="Aguilar-Pontes M.V."/>
            <person name="Robinson A.J."/>
            <person name="Andreopoulos B."/>
            <person name="LaButti K."/>
            <person name="Kuo A."/>
            <person name="Mondo S."/>
            <person name="Riley R."/>
            <person name="Otillar R."/>
            <person name="Haridas S."/>
            <person name="Lipzen A."/>
            <person name="Grimwood J."/>
            <person name="Schmutz J."/>
            <person name="Clum A."/>
            <person name="Reid I.D."/>
            <person name="Moisan M.C."/>
            <person name="Butler G."/>
            <person name="Nguyen T.T.M."/>
            <person name="Dewar K."/>
            <person name="Conant G."/>
            <person name="Drula E."/>
            <person name="Henrissat B."/>
            <person name="Hansel C."/>
            <person name="Singer S."/>
            <person name="Hutchinson M.I."/>
            <person name="de Vries R.P."/>
            <person name="Natvig D.O."/>
            <person name="Powell A.J."/>
            <person name="Tsang A."/>
            <person name="Grigoriev I.V."/>
        </authorList>
    </citation>
    <scope>NUCLEOTIDE SEQUENCE [LARGE SCALE GENOMIC DNA]</scope>
    <source>
        <strain evidence="2 3">CBS 494.80</strain>
    </source>
</reference>
<organism evidence="2 3">
    <name type="scientific">Oculimacula yallundae</name>
    <dbReference type="NCBI Taxonomy" id="86028"/>
    <lineage>
        <taxon>Eukaryota</taxon>
        <taxon>Fungi</taxon>
        <taxon>Dikarya</taxon>
        <taxon>Ascomycota</taxon>
        <taxon>Pezizomycotina</taxon>
        <taxon>Leotiomycetes</taxon>
        <taxon>Helotiales</taxon>
        <taxon>Ploettnerulaceae</taxon>
        <taxon>Oculimacula</taxon>
    </lineage>
</organism>
<evidence type="ECO:0000256" key="1">
    <source>
        <dbReference type="SAM" id="Phobius"/>
    </source>
</evidence>
<gene>
    <name evidence="2" type="ORF">VTL71DRAFT_1912</name>
</gene>
<protein>
    <submittedName>
        <fullName evidence="2">Uncharacterized protein</fullName>
    </submittedName>
</protein>
<evidence type="ECO:0000313" key="2">
    <source>
        <dbReference type="EMBL" id="KAL2067487.1"/>
    </source>
</evidence>
<dbReference type="EMBL" id="JAZHXI010000010">
    <property type="protein sequence ID" value="KAL2067487.1"/>
    <property type="molecule type" value="Genomic_DNA"/>
</dbReference>
<dbReference type="PANTHER" id="PTHR35394">
    <property type="entry name" value="DUF3176 DOMAIN-CONTAINING PROTEIN"/>
    <property type="match status" value="1"/>
</dbReference>
<keyword evidence="1" id="KW-0812">Transmembrane</keyword>
<keyword evidence="1" id="KW-0472">Membrane</keyword>
<proteinExistence type="predicted"/>
<feature type="transmembrane region" description="Helical" evidence="1">
    <location>
        <begin position="120"/>
        <end position="140"/>
    </location>
</feature>
<sequence>MSALNGADTVLRPPGSRDTFFATAVAVSETSDWLSSLLTVNATIAVNTNLINLDFISTSNGGLVSPLVTAMNRSTTGFPDLMDSLARSLSYGLRTMAYQPPPVLGLAFSTTTRASVRRPWLILPLLLLAASLAVLVAVMVDTKRKGLIPWTNSILAVLFHGIENRPSGHQGLERG</sequence>
<keyword evidence="3" id="KW-1185">Reference proteome</keyword>
<keyword evidence="1" id="KW-1133">Transmembrane helix</keyword>
<name>A0ABR4CD84_9HELO</name>
<dbReference type="PANTHER" id="PTHR35394:SF5">
    <property type="entry name" value="DUF3176 DOMAIN-CONTAINING PROTEIN"/>
    <property type="match status" value="1"/>
</dbReference>
<comment type="caution">
    <text evidence="2">The sequence shown here is derived from an EMBL/GenBank/DDBJ whole genome shotgun (WGS) entry which is preliminary data.</text>
</comment>
<evidence type="ECO:0000313" key="3">
    <source>
        <dbReference type="Proteomes" id="UP001595075"/>
    </source>
</evidence>
<dbReference type="Proteomes" id="UP001595075">
    <property type="component" value="Unassembled WGS sequence"/>
</dbReference>
<accession>A0ABR4CD84</accession>